<proteinExistence type="predicted"/>
<gene>
    <name evidence="1" type="ORF">M6B38_327990</name>
</gene>
<comment type="caution">
    <text evidence="1">The sequence shown here is derived from an EMBL/GenBank/DDBJ whole genome shotgun (WGS) entry which is preliminary data.</text>
</comment>
<dbReference type="EMBL" id="JANAVB010012198">
    <property type="protein sequence ID" value="KAJ6836324.1"/>
    <property type="molecule type" value="Genomic_DNA"/>
</dbReference>
<evidence type="ECO:0000313" key="2">
    <source>
        <dbReference type="Proteomes" id="UP001140949"/>
    </source>
</evidence>
<dbReference type="AlphaFoldDB" id="A0AAX6H6G7"/>
<keyword evidence="2" id="KW-1185">Reference proteome</keyword>
<reference evidence="1" key="2">
    <citation type="submission" date="2023-04" db="EMBL/GenBank/DDBJ databases">
        <authorList>
            <person name="Bruccoleri R.E."/>
            <person name="Oakeley E.J."/>
            <person name="Faust A.-M."/>
            <person name="Dessus-Babus S."/>
            <person name="Altorfer M."/>
            <person name="Burckhardt D."/>
            <person name="Oertli M."/>
            <person name="Naumann U."/>
            <person name="Petersen F."/>
            <person name="Wong J."/>
        </authorList>
    </citation>
    <scope>NUCLEOTIDE SEQUENCE</scope>
    <source>
        <strain evidence="1">GSM-AAB239-AS_SAM_17_03QT</strain>
        <tissue evidence="1">Leaf</tissue>
    </source>
</reference>
<dbReference type="Gene3D" id="3.40.50.12550">
    <property type="entry name" value="Ubiquitin-activating enzyme E1, inactive adenylation domain, subdomain 2"/>
    <property type="match status" value="1"/>
</dbReference>
<sequence>MFCDFGPKFTVTDVDREEPHTGIIEVKILNSRSPLPTRFSGSGIHLDVLTELPSGWF</sequence>
<reference evidence="1" key="1">
    <citation type="journal article" date="2023" name="GigaByte">
        <title>Genome assembly of the bearded iris, Iris pallida Lam.</title>
        <authorList>
            <person name="Bruccoleri R.E."/>
            <person name="Oakeley E.J."/>
            <person name="Faust A.M.E."/>
            <person name="Altorfer M."/>
            <person name="Dessus-Babus S."/>
            <person name="Burckhardt D."/>
            <person name="Oertli M."/>
            <person name="Naumann U."/>
            <person name="Petersen F."/>
            <person name="Wong J."/>
        </authorList>
    </citation>
    <scope>NUCLEOTIDE SEQUENCE</scope>
    <source>
        <strain evidence="1">GSM-AAB239-AS_SAM_17_03QT</strain>
    </source>
</reference>
<accession>A0AAX6H6G7</accession>
<dbReference type="Proteomes" id="UP001140949">
    <property type="component" value="Unassembled WGS sequence"/>
</dbReference>
<name>A0AAX6H6G7_IRIPA</name>
<evidence type="ECO:0000313" key="1">
    <source>
        <dbReference type="EMBL" id="KAJ6836324.1"/>
    </source>
</evidence>
<organism evidence="1 2">
    <name type="scientific">Iris pallida</name>
    <name type="common">Sweet iris</name>
    <dbReference type="NCBI Taxonomy" id="29817"/>
    <lineage>
        <taxon>Eukaryota</taxon>
        <taxon>Viridiplantae</taxon>
        <taxon>Streptophyta</taxon>
        <taxon>Embryophyta</taxon>
        <taxon>Tracheophyta</taxon>
        <taxon>Spermatophyta</taxon>
        <taxon>Magnoliopsida</taxon>
        <taxon>Liliopsida</taxon>
        <taxon>Asparagales</taxon>
        <taxon>Iridaceae</taxon>
        <taxon>Iridoideae</taxon>
        <taxon>Irideae</taxon>
        <taxon>Iris</taxon>
    </lineage>
</organism>
<protein>
    <submittedName>
        <fullName evidence="1">Ubiquitin-activating enzyme E1 2-like</fullName>
    </submittedName>
</protein>